<reference evidence="2 3" key="1">
    <citation type="submission" date="2019-02" db="EMBL/GenBank/DDBJ databases">
        <authorList>
            <person name="Lehtovirta-Morley E L."/>
        </authorList>
    </citation>
    <scope>NUCLEOTIDE SEQUENCE [LARGE SCALE GENOMIC DNA]</scope>
    <source>
        <strain evidence="2">NFRAN1</strain>
    </source>
</reference>
<proteinExistence type="predicted"/>
<keyword evidence="1" id="KW-1133">Transmembrane helix</keyword>
<sequence>MLDTIISVVGWDMAWVGLSVFPISLFVTFTSVYAVGQFFLVRYVKDRIQLLFKNRFIRILHRSILISQFCLIIVLAIIIFQIVFYGVYSSILLKAIIYSSFLISSCLFSVLGIRLLLWLRFYRNHVLALYGLTMIALAITSINNIVYVSVQLTEQRGIEYIPPGMSGATYSGVYSVTDEIYIIVTSISFILTWIATVFLLRHYSKKMGRFVYWLVVFAPLVGFLFPFQNYVHGLLRIFYDSPTELSIVSSIIETLIIPAGAVLFGIAFLSIGRQLSNLILVKDYMFISGLGIMLFFIANNPTFLTLLTFPPFGLSTVCLVGISSYLLLVGIYTSSISVAGDAELLRAVRRSLPTESNLLEMIGSAQQMQDIENRTIKMTNELSAKMMFGSGAQTSLDDEDIKEYLAEIVDEIRREKESNIK</sequence>
<feature type="transmembrane region" description="Helical" evidence="1">
    <location>
        <begin position="20"/>
        <end position="44"/>
    </location>
</feature>
<keyword evidence="1" id="KW-0812">Transmembrane</keyword>
<keyword evidence="1" id="KW-0472">Membrane</keyword>
<feature type="transmembrane region" description="Helical" evidence="1">
    <location>
        <begin position="64"/>
        <end position="84"/>
    </location>
</feature>
<feature type="transmembrane region" description="Helical" evidence="1">
    <location>
        <begin position="312"/>
        <end position="332"/>
    </location>
</feature>
<dbReference type="Proteomes" id="UP000294299">
    <property type="component" value="Chromosome NFRAN"/>
</dbReference>
<evidence type="ECO:0000313" key="2">
    <source>
        <dbReference type="EMBL" id="VFJ12944.1"/>
    </source>
</evidence>
<feature type="transmembrane region" description="Helical" evidence="1">
    <location>
        <begin position="284"/>
        <end position="306"/>
    </location>
</feature>
<accession>A0A484ID87</accession>
<evidence type="ECO:0000313" key="3">
    <source>
        <dbReference type="Proteomes" id="UP000294299"/>
    </source>
</evidence>
<feature type="transmembrane region" description="Helical" evidence="1">
    <location>
        <begin position="210"/>
        <end position="227"/>
    </location>
</feature>
<feature type="transmembrane region" description="Helical" evidence="1">
    <location>
        <begin position="129"/>
        <end position="150"/>
    </location>
</feature>
<feature type="transmembrane region" description="Helical" evidence="1">
    <location>
        <begin position="180"/>
        <end position="203"/>
    </location>
</feature>
<gene>
    <name evidence="2" type="ORF">NFRAN_0622</name>
</gene>
<dbReference type="EMBL" id="LR216287">
    <property type="protein sequence ID" value="VFJ12944.1"/>
    <property type="molecule type" value="Genomic_DNA"/>
</dbReference>
<dbReference type="KEGG" id="nfn:NFRAN_0622"/>
<dbReference type="AlphaFoldDB" id="A0A484ID87"/>
<name>A0A484ID87_9ARCH</name>
<feature type="transmembrane region" description="Helical" evidence="1">
    <location>
        <begin position="96"/>
        <end position="117"/>
    </location>
</feature>
<organism evidence="2 3">
    <name type="scientific">Candidatus Nitrosocosmicus franklandianus</name>
    <dbReference type="NCBI Taxonomy" id="1798806"/>
    <lineage>
        <taxon>Archaea</taxon>
        <taxon>Nitrososphaerota</taxon>
        <taxon>Nitrososphaeria</taxon>
        <taxon>Nitrososphaerales</taxon>
        <taxon>Nitrososphaeraceae</taxon>
        <taxon>Candidatus Nitrosocosmicus</taxon>
    </lineage>
</organism>
<evidence type="ECO:0000256" key="1">
    <source>
        <dbReference type="SAM" id="Phobius"/>
    </source>
</evidence>
<protein>
    <submittedName>
        <fullName evidence="2">Uncharacterized protein</fullName>
    </submittedName>
</protein>
<keyword evidence="3" id="KW-1185">Reference proteome</keyword>
<feature type="transmembrane region" description="Helical" evidence="1">
    <location>
        <begin position="247"/>
        <end position="272"/>
    </location>
</feature>